<sequence>MAIKDKPVNKQTGKAQPEDTISHSRRTLLLGGAAIGLAGASVGASAVMAREAGPGAGKNTPPLDQGVVAQCEKMLDLAFDDDERAQILATLDDQLEGIRALRGVAFDNADAPALVFDPRLPGSQFAPQSGGVTHAIARNAAAPGSAEDVAYAPVTLLSRWIESGEITSREITEIYLERIARYRPMLENFVTVTDDLALEQATRADQLLADGQRRGPLHGIPYGLKDIIDTKNIPTTWGATPFADRVAKNDATIVKMLENAGAVLLGKTTNGAIAYGDIWFGGVTRNPWNPREGSSGSSAGSASATAAGLCGFSIGTETLGSIVSPSARCGTTGLRPTFGRVPRTGAMALCWSLDKLGPICRTAADTALVLEAINGPDQGDPSALQHGFQWDAAAKVDGFRVGYDPAWFQNGHDIDRKVLDVARSLPVEMVEIALPDWPYQTLLPQLEAEAAAAFQELTLGNRDDELVWQADEAWPNSWRRAHFLSAVDLIQVDRFRRRVMAMMAERFADLDVILSPNFAGGLLIITNYTGHPCLTMRAGFTDMPTRTAFGLPKPDNPEIVSVPHNITLWGPLFEERKLLTMGAALEQKLGVSEARPPLDQWRHKLGK</sequence>
<evidence type="ECO:0000313" key="3">
    <source>
        <dbReference type="EMBL" id="GER04509.1"/>
    </source>
</evidence>
<dbReference type="InterPro" id="IPR036928">
    <property type="entry name" value="AS_sf"/>
</dbReference>
<proteinExistence type="predicted"/>
<organism evidence="3 4">
    <name type="scientific">Iodidimonas nitroreducens</name>
    <dbReference type="NCBI Taxonomy" id="1236968"/>
    <lineage>
        <taxon>Bacteria</taxon>
        <taxon>Pseudomonadati</taxon>
        <taxon>Pseudomonadota</taxon>
        <taxon>Alphaproteobacteria</taxon>
        <taxon>Iodidimonadales</taxon>
        <taxon>Iodidimonadaceae</taxon>
        <taxon>Iodidimonas</taxon>
    </lineage>
</organism>
<dbReference type="GO" id="GO:0050567">
    <property type="term" value="F:glutaminyl-tRNA synthase (glutamine-hydrolyzing) activity"/>
    <property type="evidence" value="ECO:0007669"/>
    <property type="project" value="TreeGrafter"/>
</dbReference>
<name>A0A5A7NBT6_9PROT</name>
<keyword evidence="4" id="KW-1185">Reference proteome</keyword>
<gene>
    <name evidence="3" type="ORF">JCM17846_21910</name>
</gene>
<dbReference type="InterPro" id="IPR006311">
    <property type="entry name" value="TAT_signal"/>
</dbReference>
<feature type="domain" description="Amidase" evidence="2">
    <location>
        <begin position="170"/>
        <end position="518"/>
    </location>
</feature>
<feature type="region of interest" description="Disordered" evidence="1">
    <location>
        <begin position="1"/>
        <end position="23"/>
    </location>
</feature>
<dbReference type="Proteomes" id="UP000324996">
    <property type="component" value="Unassembled WGS sequence"/>
</dbReference>
<comment type="caution">
    <text evidence="3">The sequence shown here is derived from an EMBL/GenBank/DDBJ whole genome shotgun (WGS) entry which is preliminary data.</text>
</comment>
<dbReference type="AlphaFoldDB" id="A0A5A7NBT6"/>
<reference evidence="3 4" key="1">
    <citation type="submission" date="2019-09" db="EMBL/GenBank/DDBJ databases">
        <title>NBRP : Genome information of microbial organism related human and environment.</title>
        <authorList>
            <person name="Hattori M."/>
            <person name="Oshima K."/>
            <person name="Inaba H."/>
            <person name="Suda W."/>
            <person name="Sakamoto M."/>
            <person name="Iino T."/>
            <person name="Kitahara M."/>
            <person name="Oshida Y."/>
            <person name="Iida T."/>
            <person name="Kudo T."/>
            <person name="Itoh T."/>
            <person name="Ohkuma M."/>
        </authorList>
    </citation>
    <scope>NUCLEOTIDE SEQUENCE [LARGE SCALE GENOMIC DNA]</scope>
    <source>
        <strain evidence="3 4">Q-1</strain>
    </source>
</reference>
<dbReference type="Gene3D" id="3.90.1300.10">
    <property type="entry name" value="Amidase signature (AS) domain"/>
    <property type="match status" value="1"/>
</dbReference>
<dbReference type="PROSITE" id="PS51318">
    <property type="entry name" value="TAT"/>
    <property type="match status" value="1"/>
</dbReference>
<dbReference type="PANTHER" id="PTHR11895:SF73">
    <property type="entry name" value="AMIDASE FAMILY PROTEIN"/>
    <property type="match status" value="1"/>
</dbReference>
<dbReference type="InterPro" id="IPR023631">
    <property type="entry name" value="Amidase_dom"/>
</dbReference>
<dbReference type="InterPro" id="IPR000120">
    <property type="entry name" value="Amidase"/>
</dbReference>
<evidence type="ECO:0000259" key="2">
    <source>
        <dbReference type="Pfam" id="PF01425"/>
    </source>
</evidence>
<dbReference type="RefSeq" id="WP_081837013.1">
    <property type="nucleotide sequence ID" value="NZ_BKCN01000011.1"/>
</dbReference>
<dbReference type="Pfam" id="PF01425">
    <property type="entry name" value="Amidase"/>
    <property type="match status" value="1"/>
</dbReference>
<evidence type="ECO:0000313" key="4">
    <source>
        <dbReference type="Proteomes" id="UP000324996"/>
    </source>
</evidence>
<dbReference type="PANTHER" id="PTHR11895">
    <property type="entry name" value="TRANSAMIDASE"/>
    <property type="match status" value="1"/>
</dbReference>
<accession>A0A5A7NBT6</accession>
<dbReference type="SUPFAM" id="SSF75304">
    <property type="entry name" value="Amidase signature (AS) enzymes"/>
    <property type="match status" value="1"/>
</dbReference>
<dbReference type="EMBL" id="BKCN01000011">
    <property type="protein sequence ID" value="GER04509.1"/>
    <property type="molecule type" value="Genomic_DNA"/>
</dbReference>
<protein>
    <submittedName>
        <fullName evidence="3">Amidase</fullName>
    </submittedName>
</protein>
<evidence type="ECO:0000256" key="1">
    <source>
        <dbReference type="SAM" id="MobiDB-lite"/>
    </source>
</evidence>